<dbReference type="InterPro" id="IPR036188">
    <property type="entry name" value="FAD/NAD-bd_sf"/>
</dbReference>
<evidence type="ECO:0000256" key="5">
    <source>
        <dbReference type="ARBA" id="ARBA00023033"/>
    </source>
</evidence>
<dbReference type="PANTHER" id="PTHR13789">
    <property type="entry name" value="MONOOXYGENASE"/>
    <property type="match status" value="1"/>
</dbReference>
<dbReference type="GO" id="GO:0004497">
    <property type="term" value="F:monooxygenase activity"/>
    <property type="evidence" value="ECO:0007669"/>
    <property type="project" value="UniProtKB-KW"/>
</dbReference>
<dbReference type="SUPFAM" id="SSF54373">
    <property type="entry name" value="FAD-linked reductases, C-terminal domain"/>
    <property type="match status" value="1"/>
</dbReference>
<dbReference type="Gene3D" id="3.50.50.60">
    <property type="entry name" value="FAD/NAD(P)-binding domain"/>
    <property type="match status" value="1"/>
</dbReference>
<dbReference type="PANTHER" id="PTHR13789:SF318">
    <property type="entry name" value="GERANYLGERANYL DIPHOSPHATE REDUCTASE"/>
    <property type="match status" value="1"/>
</dbReference>
<reference evidence="7 8" key="1">
    <citation type="submission" date="2020-01" db="EMBL/GenBank/DDBJ databases">
        <title>Genomes of bacteria type strains.</title>
        <authorList>
            <person name="Chen J."/>
            <person name="Zhu S."/>
            <person name="Chen J."/>
        </authorList>
    </citation>
    <scope>NUCLEOTIDE SEQUENCE [LARGE SCALE GENOMIC DNA]</scope>
    <source>
        <strain evidence="7 8">KCTC 52919</strain>
    </source>
</reference>
<dbReference type="AlphaFoldDB" id="A0A6L9MKK5"/>
<dbReference type="PRINTS" id="PR00420">
    <property type="entry name" value="RNGMNOXGNASE"/>
</dbReference>
<keyword evidence="3" id="KW-0274">FAD</keyword>
<dbReference type="InterPro" id="IPR002938">
    <property type="entry name" value="FAD-bd"/>
</dbReference>
<evidence type="ECO:0000313" key="8">
    <source>
        <dbReference type="Proteomes" id="UP000476332"/>
    </source>
</evidence>
<keyword evidence="5" id="KW-0503">Monooxygenase</keyword>
<proteinExistence type="predicted"/>
<dbReference type="Pfam" id="PF01494">
    <property type="entry name" value="FAD_binding_3"/>
    <property type="match status" value="1"/>
</dbReference>
<dbReference type="GO" id="GO:0071949">
    <property type="term" value="F:FAD binding"/>
    <property type="evidence" value="ECO:0007669"/>
    <property type="project" value="InterPro"/>
</dbReference>
<evidence type="ECO:0000259" key="6">
    <source>
        <dbReference type="Pfam" id="PF01494"/>
    </source>
</evidence>
<dbReference type="EMBL" id="JAAAMJ010000012">
    <property type="protein sequence ID" value="NDV88088.1"/>
    <property type="molecule type" value="Genomic_DNA"/>
</dbReference>
<dbReference type="InterPro" id="IPR050493">
    <property type="entry name" value="FAD-dep_Monooxygenase_BioMet"/>
</dbReference>
<comment type="cofactor">
    <cofactor evidence="1">
        <name>FAD</name>
        <dbReference type="ChEBI" id="CHEBI:57692"/>
    </cofactor>
</comment>
<evidence type="ECO:0000256" key="2">
    <source>
        <dbReference type="ARBA" id="ARBA00022630"/>
    </source>
</evidence>
<keyword evidence="4" id="KW-0560">Oxidoreductase</keyword>
<comment type="caution">
    <text evidence="7">The sequence shown here is derived from an EMBL/GenBank/DDBJ whole genome shotgun (WGS) entry which is preliminary data.</text>
</comment>
<evidence type="ECO:0000256" key="3">
    <source>
        <dbReference type="ARBA" id="ARBA00022827"/>
    </source>
</evidence>
<evidence type="ECO:0000256" key="4">
    <source>
        <dbReference type="ARBA" id="ARBA00023002"/>
    </source>
</evidence>
<evidence type="ECO:0000313" key="7">
    <source>
        <dbReference type="EMBL" id="NDV88088.1"/>
    </source>
</evidence>
<sequence length="389" mass="41624">MRKPLPAIPAEADIVIVGAGIAGLTLALELARRGIGSTILERAPRLEEIGAGLQLSPNALRVLWRLGLGDALNAVGTSASSVTLRDARSGRQIAEVPVSADDGTPYLALHRADLQGALLTRVLQDDRVALELGSAVSAMSLDGNRLQLRVNGKTGNRDVPASMVVGADGVRSTIAAQLGLDAPAPATAVAWRATLHNKPTTGSSAVEAWLGPRRHAVAYPISSGRQTNLVLIEPASDAGDAGGLARRFAGWDDRLVPMIAAAGRFTAWPLQTVTADRVWHHRNDRVVLIGDAAHAMPPYAAQGAGMAIEDAAALAAALAETPDRHAALKRYELERRPRIDRLRRRVAFHQFVYHLPRPFSLGRNAVLALRKPARLRQDLAWLYDWHPPG</sequence>
<evidence type="ECO:0000256" key="1">
    <source>
        <dbReference type="ARBA" id="ARBA00001974"/>
    </source>
</evidence>
<name>A0A6L9MKK5_9HYPH</name>
<gene>
    <name evidence="7" type="ORF">GTW51_15410</name>
</gene>
<protein>
    <submittedName>
        <fullName evidence="7">FAD-dependent oxidoreductase</fullName>
    </submittedName>
</protein>
<dbReference type="SUPFAM" id="SSF51905">
    <property type="entry name" value="FAD/NAD(P)-binding domain"/>
    <property type="match status" value="1"/>
</dbReference>
<keyword evidence="2" id="KW-0285">Flavoprotein</keyword>
<accession>A0A6L9MKK5</accession>
<dbReference type="Proteomes" id="UP000476332">
    <property type="component" value="Unassembled WGS sequence"/>
</dbReference>
<feature type="domain" description="FAD-binding" evidence="6">
    <location>
        <begin position="12"/>
        <end position="344"/>
    </location>
</feature>
<organism evidence="7 8">
    <name type="scientific">Aurantimonas aggregata</name>
    <dbReference type="NCBI Taxonomy" id="2047720"/>
    <lineage>
        <taxon>Bacteria</taxon>
        <taxon>Pseudomonadati</taxon>
        <taxon>Pseudomonadota</taxon>
        <taxon>Alphaproteobacteria</taxon>
        <taxon>Hyphomicrobiales</taxon>
        <taxon>Aurantimonadaceae</taxon>
        <taxon>Aurantimonas</taxon>
    </lineage>
</organism>
<keyword evidence="8" id="KW-1185">Reference proteome</keyword>